<accession>A0A4S2MZ83</accession>
<feature type="signal peptide" evidence="1">
    <location>
        <begin position="1"/>
        <end position="16"/>
    </location>
</feature>
<gene>
    <name evidence="2" type="ORF">EX30DRAFT_215564</name>
</gene>
<dbReference type="InParanoid" id="A0A4S2MZ83"/>
<proteinExistence type="predicted"/>
<reference evidence="2 3" key="1">
    <citation type="submission" date="2019-04" db="EMBL/GenBank/DDBJ databases">
        <title>Comparative genomics and transcriptomics to analyze fruiting body development in filamentous ascomycetes.</title>
        <authorList>
            <consortium name="DOE Joint Genome Institute"/>
            <person name="Lutkenhaus R."/>
            <person name="Traeger S."/>
            <person name="Breuer J."/>
            <person name="Kuo A."/>
            <person name="Lipzen A."/>
            <person name="Pangilinan J."/>
            <person name="Dilworth D."/>
            <person name="Sandor L."/>
            <person name="Poggeler S."/>
            <person name="Barry K."/>
            <person name="Grigoriev I.V."/>
            <person name="Nowrousian M."/>
        </authorList>
    </citation>
    <scope>NUCLEOTIDE SEQUENCE [LARGE SCALE GENOMIC DNA]</scope>
    <source>
        <strain evidence="2 3">CBS 389.68</strain>
    </source>
</reference>
<evidence type="ECO:0000256" key="1">
    <source>
        <dbReference type="SAM" id="SignalP"/>
    </source>
</evidence>
<dbReference type="EMBL" id="ML220116">
    <property type="protein sequence ID" value="TGZ82112.1"/>
    <property type="molecule type" value="Genomic_DNA"/>
</dbReference>
<sequence>MMTFFITPYLFSSVLSLLIIATLGFSSPAHPGLMPPFDPSIKALQKVFSPHRDPSCVHICNSGVFRGTGCTKKDVESAREWCLGDDDTYGDIRPRGGLDRTEEWFCCECLRCQGARQTTFPVTTIRRTTCKEEAWRSEPPTEYQTEKSAFKK</sequence>
<name>A0A4S2MZ83_9PEZI</name>
<keyword evidence="1" id="KW-0732">Signal</keyword>
<feature type="chain" id="PRO_5020760401" evidence="1">
    <location>
        <begin position="17"/>
        <end position="152"/>
    </location>
</feature>
<keyword evidence="3" id="KW-1185">Reference proteome</keyword>
<evidence type="ECO:0000313" key="3">
    <source>
        <dbReference type="Proteomes" id="UP000298138"/>
    </source>
</evidence>
<protein>
    <submittedName>
        <fullName evidence="2">Uncharacterized protein</fullName>
    </submittedName>
</protein>
<dbReference type="AlphaFoldDB" id="A0A4S2MZ83"/>
<dbReference type="Proteomes" id="UP000298138">
    <property type="component" value="Unassembled WGS sequence"/>
</dbReference>
<evidence type="ECO:0000313" key="2">
    <source>
        <dbReference type="EMBL" id="TGZ82112.1"/>
    </source>
</evidence>
<organism evidence="2 3">
    <name type="scientific">Ascodesmis nigricans</name>
    <dbReference type="NCBI Taxonomy" id="341454"/>
    <lineage>
        <taxon>Eukaryota</taxon>
        <taxon>Fungi</taxon>
        <taxon>Dikarya</taxon>
        <taxon>Ascomycota</taxon>
        <taxon>Pezizomycotina</taxon>
        <taxon>Pezizomycetes</taxon>
        <taxon>Pezizales</taxon>
        <taxon>Ascodesmidaceae</taxon>
        <taxon>Ascodesmis</taxon>
    </lineage>
</organism>